<proteinExistence type="predicted"/>
<reference evidence="2" key="1">
    <citation type="journal article" date="2010" name="Nat. Biotechnol.">
        <title>Draft genome sequence of the oilseed species Ricinus communis.</title>
        <authorList>
            <person name="Chan A.P."/>
            <person name="Crabtree J."/>
            <person name="Zhao Q."/>
            <person name="Lorenzi H."/>
            <person name="Orvis J."/>
            <person name="Puiu D."/>
            <person name="Melake-Berhan A."/>
            <person name="Jones K.M."/>
            <person name="Redman J."/>
            <person name="Chen G."/>
            <person name="Cahoon E.B."/>
            <person name="Gedil M."/>
            <person name="Stanke M."/>
            <person name="Haas B.J."/>
            <person name="Wortman J.R."/>
            <person name="Fraser-Liggett C.M."/>
            <person name="Ravel J."/>
            <person name="Rabinowicz P.D."/>
        </authorList>
    </citation>
    <scope>NUCLEOTIDE SEQUENCE [LARGE SCALE GENOMIC DNA]</scope>
    <source>
        <strain evidence="2">cv. Hale</strain>
    </source>
</reference>
<organism evidence="1 2">
    <name type="scientific">Ricinus communis</name>
    <name type="common">Castor bean</name>
    <dbReference type="NCBI Taxonomy" id="3988"/>
    <lineage>
        <taxon>Eukaryota</taxon>
        <taxon>Viridiplantae</taxon>
        <taxon>Streptophyta</taxon>
        <taxon>Embryophyta</taxon>
        <taxon>Tracheophyta</taxon>
        <taxon>Spermatophyta</taxon>
        <taxon>Magnoliopsida</taxon>
        <taxon>eudicotyledons</taxon>
        <taxon>Gunneridae</taxon>
        <taxon>Pentapetalae</taxon>
        <taxon>rosids</taxon>
        <taxon>fabids</taxon>
        <taxon>Malpighiales</taxon>
        <taxon>Euphorbiaceae</taxon>
        <taxon>Acalyphoideae</taxon>
        <taxon>Acalypheae</taxon>
        <taxon>Ricinus</taxon>
    </lineage>
</organism>
<dbReference type="Proteomes" id="UP000008311">
    <property type="component" value="Unassembled WGS sequence"/>
</dbReference>
<sequence>MEAFEAGAFMPSNHSIFFVDDLLLIDQADLDQVKEVKGVLDEVLFLFRAACQEC</sequence>
<dbReference type="EMBL" id="EQ973829">
    <property type="protein sequence ID" value="EEF43750.1"/>
    <property type="molecule type" value="Genomic_DNA"/>
</dbReference>
<gene>
    <name evidence="1" type="ORF">RCOM_1304810</name>
</gene>
<dbReference type="AlphaFoldDB" id="B9RXY9"/>
<name>B9RXY9_RICCO</name>
<dbReference type="InParanoid" id="B9RXY9"/>
<keyword evidence="2" id="KW-1185">Reference proteome</keyword>
<evidence type="ECO:0000313" key="1">
    <source>
        <dbReference type="EMBL" id="EEF43750.1"/>
    </source>
</evidence>
<protein>
    <submittedName>
        <fullName evidence="1">Uncharacterized protein</fullName>
    </submittedName>
</protein>
<accession>B9RXY9</accession>
<evidence type="ECO:0000313" key="2">
    <source>
        <dbReference type="Proteomes" id="UP000008311"/>
    </source>
</evidence>